<keyword evidence="8 9" id="KW-0807">Transducer</keyword>
<evidence type="ECO:0000256" key="8">
    <source>
        <dbReference type="ARBA" id="ARBA00023224"/>
    </source>
</evidence>
<dbReference type="Proteomes" id="UP000694866">
    <property type="component" value="Unplaced"/>
</dbReference>
<dbReference type="GO" id="GO:0007165">
    <property type="term" value="P:signal transduction"/>
    <property type="evidence" value="ECO:0007669"/>
    <property type="project" value="UniProtKB-KW"/>
</dbReference>
<keyword evidence="4 9" id="KW-0552">Olfaction</keyword>
<dbReference type="KEGG" id="fas:105263972"/>
<evidence type="ECO:0000256" key="6">
    <source>
        <dbReference type="ARBA" id="ARBA00023136"/>
    </source>
</evidence>
<sequence>MEHQDWTVDTSYELLVYKLIMWPLGIWPLNKGELFSEIRLLLAASTQAATFICLTLEILNNCRGVEIVLDLFVLSVFSLLACVKGLIVHHHIHNMSENVRSAIADWSLLSQTDNSQNKELMTKYARIGKLVCFSLMIPASGGTLSWIILALPLPMFLPANSSNVIKNFPLQTACTFDPITTSKFYYLIFGLQMYQLVTTCLGNCGNDVFFFGMSMHTCGQLEILQNDLTDIEIEKEESNNWRKLKGMVKRHVHLIELVDKLEGTFNMIILAQLIMSAVLICIMGESICKRYYRQLIIDISFGIGLQVIIALKTGDMFAAVKANIVLSSLMSQLFLYSYGGDCLTTQNASVALAVDKSPWYKASAVTMKNVAFIMMRANKPIYVTAGKFFDMTLSTFMEILKASVSYMSVLRIAIDV</sequence>
<evidence type="ECO:0000256" key="9">
    <source>
        <dbReference type="RuleBase" id="RU351113"/>
    </source>
</evidence>
<evidence type="ECO:0000313" key="11">
    <source>
        <dbReference type="RefSeq" id="XP_011298811.1"/>
    </source>
</evidence>
<dbReference type="RefSeq" id="XP_011298811.1">
    <property type="nucleotide sequence ID" value="XM_011300509.1"/>
</dbReference>
<gene>
    <name evidence="11" type="primary">LOC105263972</name>
</gene>
<dbReference type="GO" id="GO:0004984">
    <property type="term" value="F:olfactory receptor activity"/>
    <property type="evidence" value="ECO:0007669"/>
    <property type="project" value="InterPro"/>
</dbReference>
<dbReference type="InterPro" id="IPR004117">
    <property type="entry name" value="7tm6_olfct_rcpt"/>
</dbReference>
<keyword evidence="10" id="KW-1185">Reference proteome</keyword>
<evidence type="ECO:0000313" key="10">
    <source>
        <dbReference type="Proteomes" id="UP000694866"/>
    </source>
</evidence>
<protein>
    <recommendedName>
        <fullName evidence="9">Odorant receptor</fullName>
    </recommendedName>
</protein>
<feature type="transmembrane region" description="Helical" evidence="9">
    <location>
        <begin position="264"/>
        <end position="283"/>
    </location>
</feature>
<evidence type="ECO:0000256" key="5">
    <source>
        <dbReference type="ARBA" id="ARBA00022989"/>
    </source>
</evidence>
<evidence type="ECO:0000256" key="3">
    <source>
        <dbReference type="ARBA" id="ARBA00022692"/>
    </source>
</evidence>
<keyword evidence="2 9" id="KW-0716">Sensory transduction</keyword>
<keyword evidence="6 9" id="KW-0472">Membrane</keyword>
<comment type="similarity">
    <text evidence="9">Belongs to the insect chemoreceptor superfamily. Heteromeric odorant receptor channel (TC 1.A.69) family.</text>
</comment>
<dbReference type="GO" id="GO:0005549">
    <property type="term" value="F:odorant binding"/>
    <property type="evidence" value="ECO:0007669"/>
    <property type="project" value="InterPro"/>
</dbReference>
<feature type="transmembrane region" description="Helical" evidence="9">
    <location>
        <begin position="130"/>
        <end position="153"/>
    </location>
</feature>
<reference evidence="11" key="1">
    <citation type="submission" date="2025-08" db="UniProtKB">
        <authorList>
            <consortium name="RefSeq"/>
        </authorList>
    </citation>
    <scope>IDENTIFICATION</scope>
    <source>
        <strain evidence="11">USDA-PBARC FA_bdor</strain>
        <tissue evidence="11">Whole organism</tissue>
    </source>
</reference>
<dbReference type="GO" id="GO:0005886">
    <property type="term" value="C:plasma membrane"/>
    <property type="evidence" value="ECO:0007669"/>
    <property type="project" value="UniProtKB-SubCell"/>
</dbReference>
<accession>A0A9R1TUS2</accession>
<evidence type="ECO:0000256" key="1">
    <source>
        <dbReference type="ARBA" id="ARBA00004141"/>
    </source>
</evidence>
<keyword evidence="3 9" id="KW-0812">Transmembrane</keyword>
<dbReference type="OrthoDB" id="8185860at2759"/>
<evidence type="ECO:0000256" key="4">
    <source>
        <dbReference type="ARBA" id="ARBA00022725"/>
    </source>
</evidence>
<comment type="subcellular location">
    <subcellularLocation>
        <location evidence="9">Cell membrane</location>
        <topology evidence="9">Multi-pass membrane protein</topology>
    </subcellularLocation>
    <subcellularLocation>
        <location evidence="1">Membrane</location>
        <topology evidence="1">Multi-pass membrane protein</topology>
    </subcellularLocation>
</comment>
<dbReference type="Pfam" id="PF02949">
    <property type="entry name" value="7tm_6"/>
    <property type="match status" value="2"/>
</dbReference>
<dbReference type="GeneID" id="105263972"/>
<keyword evidence="5 9" id="KW-1133">Transmembrane helix</keyword>
<dbReference type="PANTHER" id="PTHR21137:SF26">
    <property type="entry name" value="ODORANT RECEPTOR 10A-RELATED"/>
    <property type="match status" value="1"/>
</dbReference>
<evidence type="ECO:0000256" key="2">
    <source>
        <dbReference type="ARBA" id="ARBA00022606"/>
    </source>
</evidence>
<name>A0A9R1TUS2_9HYME</name>
<comment type="caution">
    <text evidence="9">Lacks conserved residue(s) required for the propagation of feature annotation.</text>
</comment>
<dbReference type="AlphaFoldDB" id="A0A9R1TUS2"/>
<proteinExistence type="inferred from homology"/>
<organism evidence="10 11">
    <name type="scientific">Fopius arisanus</name>
    <dbReference type="NCBI Taxonomy" id="64838"/>
    <lineage>
        <taxon>Eukaryota</taxon>
        <taxon>Metazoa</taxon>
        <taxon>Ecdysozoa</taxon>
        <taxon>Arthropoda</taxon>
        <taxon>Hexapoda</taxon>
        <taxon>Insecta</taxon>
        <taxon>Pterygota</taxon>
        <taxon>Neoptera</taxon>
        <taxon>Endopterygota</taxon>
        <taxon>Hymenoptera</taxon>
        <taxon>Apocrita</taxon>
        <taxon>Ichneumonoidea</taxon>
        <taxon>Braconidae</taxon>
        <taxon>Opiinae</taxon>
        <taxon>Fopius</taxon>
    </lineage>
</organism>
<evidence type="ECO:0000256" key="7">
    <source>
        <dbReference type="ARBA" id="ARBA00023170"/>
    </source>
</evidence>
<keyword evidence="7 9" id="KW-0675">Receptor</keyword>
<dbReference type="PANTHER" id="PTHR21137">
    <property type="entry name" value="ODORANT RECEPTOR"/>
    <property type="match status" value="1"/>
</dbReference>